<feature type="transmembrane region" description="Helical" evidence="8">
    <location>
        <begin position="105"/>
        <end position="123"/>
    </location>
</feature>
<evidence type="ECO:0000256" key="4">
    <source>
        <dbReference type="ARBA" id="ARBA00022692"/>
    </source>
</evidence>
<organism evidence="9 10">
    <name type="scientific">Sphingomonas psychrotolerans</name>
    <dbReference type="NCBI Taxonomy" id="1327635"/>
    <lineage>
        <taxon>Bacteria</taxon>
        <taxon>Pseudomonadati</taxon>
        <taxon>Pseudomonadota</taxon>
        <taxon>Alphaproteobacteria</taxon>
        <taxon>Sphingomonadales</taxon>
        <taxon>Sphingomonadaceae</taxon>
        <taxon>Sphingomonas</taxon>
    </lineage>
</organism>
<dbReference type="InterPro" id="IPR007227">
    <property type="entry name" value="Cell_shape_determining_MreD"/>
</dbReference>
<dbReference type="OrthoDB" id="7426601at2"/>
<proteinExistence type="inferred from homology"/>
<accession>A0A2K8MMU9</accession>
<keyword evidence="6 8" id="KW-1133">Transmembrane helix</keyword>
<keyword evidence="10" id="KW-1185">Reference proteome</keyword>
<feature type="transmembrane region" description="Helical" evidence="8">
    <location>
        <begin position="75"/>
        <end position="93"/>
    </location>
</feature>
<protein>
    <submittedName>
        <fullName evidence="9">Rod shape-determining protein MreD</fullName>
    </submittedName>
</protein>
<dbReference type="Proteomes" id="UP000229081">
    <property type="component" value="Chromosome"/>
</dbReference>
<comment type="subcellular location">
    <subcellularLocation>
        <location evidence="1">Cell membrane</location>
        <topology evidence="1">Multi-pass membrane protein</topology>
    </subcellularLocation>
</comment>
<sequence>MGQTEKPPRAVWLAPVSVMLGSLMTLLPVVAVVPFLPPFGLMVLLGWRMLRGDSMRVWVPVLLGFFDDMVSGQPLGSAMLLWTICVLAIDVLDTRLVWRDFWQDWLIASGAIGFCLIAGRLVASPFGAHVDTALLLQALASAALFPLIYRLCAWFDRDVRKH</sequence>
<reference evidence="9 10" key="1">
    <citation type="submission" date="2017-11" db="EMBL/GenBank/DDBJ databases">
        <title>Complete genome sequence of Sphingomonas sp. Strain Cra20, a psychrotolerant potential plant growth promoting rhizobacteria.</title>
        <authorList>
            <person name="Luo Y."/>
        </authorList>
    </citation>
    <scope>NUCLEOTIDE SEQUENCE [LARGE SCALE GENOMIC DNA]</scope>
    <source>
        <strain evidence="9 10">Cra20</strain>
    </source>
</reference>
<keyword evidence="7 8" id="KW-0472">Membrane</keyword>
<dbReference type="AlphaFoldDB" id="A0A2K8MMU9"/>
<comment type="similarity">
    <text evidence="2">Belongs to the MreD family.</text>
</comment>
<gene>
    <name evidence="9" type="ORF">CVN68_05675</name>
</gene>
<evidence type="ECO:0000256" key="1">
    <source>
        <dbReference type="ARBA" id="ARBA00004651"/>
    </source>
</evidence>
<dbReference type="GO" id="GO:0008360">
    <property type="term" value="P:regulation of cell shape"/>
    <property type="evidence" value="ECO:0007669"/>
    <property type="project" value="UniProtKB-KW"/>
</dbReference>
<name>A0A2K8MMU9_9SPHN</name>
<dbReference type="KEGG" id="sphc:CVN68_05675"/>
<feature type="transmembrane region" description="Helical" evidence="8">
    <location>
        <begin position="135"/>
        <end position="155"/>
    </location>
</feature>
<keyword evidence="5" id="KW-0133">Cell shape</keyword>
<feature type="transmembrane region" description="Helical" evidence="8">
    <location>
        <begin position="12"/>
        <end position="36"/>
    </location>
</feature>
<evidence type="ECO:0000256" key="6">
    <source>
        <dbReference type="ARBA" id="ARBA00022989"/>
    </source>
</evidence>
<evidence type="ECO:0000256" key="5">
    <source>
        <dbReference type="ARBA" id="ARBA00022960"/>
    </source>
</evidence>
<dbReference type="RefSeq" id="WP_100284231.1">
    <property type="nucleotide sequence ID" value="NZ_CP024923.1"/>
</dbReference>
<evidence type="ECO:0000256" key="3">
    <source>
        <dbReference type="ARBA" id="ARBA00022475"/>
    </source>
</evidence>
<evidence type="ECO:0000313" key="10">
    <source>
        <dbReference type="Proteomes" id="UP000229081"/>
    </source>
</evidence>
<evidence type="ECO:0000256" key="2">
    <source>
        <dbReference type="ARBA" id="ARBA00007776"/>
    </source>
</evidence>
<evidence type="ECO:0000256" key="7">
    <source>
        <dbReference type="ARBA" id="ARBA00023136"/>
    </source>
</evidence>
<keyword evidence="3" id="KW-1003">Cell membrane</keyword>
<evidence type="ECO:0000313" key="9">
    <source>
        <dbReference type="EMBL" id="ATY34444.1"/>
    </source>
</evidence>
<dbReference type="EMBL" id="CP024923">
    <property type="protein sequence ID" value="ATY34444.1"/>
    <property type="molecule type" value="Genomic_DNA"/>
</dbReference>
<dbReference type="Pfam" id="PF04093">
    <property type="entry name" value="MreD"/>
    <property type="match status" value="1"/>
</dbReference>
<dbReference type="GO" id="GO:0005886">
    <property type="term" value="C:plasma membrane"/>
    <property type="evidence" value="ECO:0007669"/>
    <property type="project" value="UniProtKB-SubCell"/>
</dbReference>
<evidence type="ECO:0000256" key="8">
    <source>
        <dbReference type="SAM" id="Phobius"/>
    </source>
</evidence>
<keyword evidence="4 8" id="KW-0812">Transmembrane</keyword>